<organism evidence="1 2">
    <name type="scientific">Quercus suber</name>
    <name type="common">Cork oak</name>
    <dbReference type="NCBI Taxonomy" id="58331"/>
    <lineage>
        <taxon>Eukaryota</taxon>
        <taxon>Viridiplantae</taxon>
        <taxon>Streptophyta</taxon>
        <taxon>Embryophyta</taxon>
        <taxon>Tracheophyta</taxon>
        <taxon>Spermatophyta</taxon>
        <taxon>Magnoliopsida</taxon>
        <taxon>eudicotyledons</taxon>
        <taxon>Gunneridae</taxon>
        <taxon>Pentapetalae</taxon>
        <taxon>rosids</taxon>
        <taxon>fabids</taxon>
        <taxon>Fagales</taxon>
        <taxon>Fagaceae</taxon>
        <taxon>Quercus</taxon>
    </lineage>
</organism>
<sequence>MGTVSKKRHEGAVEVHKTGTSAVISLKDGSDGCSVDHPESVERLKDGIKGKIASCIRESRGGEFEEKENEGQNWVLELKGYD</sequence>
<protein>
    <submittedName>
        <fullName evidence="1">Uncharacterized protein</fullName>
    </submittedName>
</protein>
<reference evidence="1 2" key="1">
    <citation type="journal article" date="2018" name="Sci. Data">
        <title>The draft genome sequence of cork oak.</title>
        <authorList>
            <person name="Ramos A.M."/>
            <person name="Usie A."/>
            <person name="Barbosa P."/>
            <person name="Barros P.M."/>
            <person name="Capote T."/>
            <person name="Chaves I."/>
            <person name="Simoes F."/>
            <person name="Abreu I."/>
            <person name="Carrasquinho I."/>
            <person name="Faro C."/>
            <person name="Guimaraes J.B."/>
            <person name="Mendonca D."/>
            <person name="Nobrega F."/>
            <person name="Rodrigues L."/>
            <person name="Saibo N.J.M."/>
            <person name="Varela M.C."/>
            <person name="Egas C."/>
            <person name="Matos J."/>
            <person name="Miguel C.M."/>
            <person name="Oliveira M.M."/>
            <person name="Ricardo C.P."/>
            <person name="Goncalves S."/>
        </authorList>
    </citation>
    <scope>NUCLEOTIDE SEQUENCE [LARGE SCALE GENOMIC DNA]</scope>
    <source>
        <strain evidence="2">cv. HL8</strain>
    </source>
</reference>
<evidence type="ECO:0000313" key="2">
    <source>
        <dbReference type="Proteomes" id="UP000237347"/>
    </source>
</evidence>
<name>A0AAW0JEA0_QUESU</name>
<gene>
    <name evidence="1" type="ORF">CFP56_033900</name>
</gene>
<keyword evidence="2" id="KW-1185">Reference proteome</keyword>
<proteinExistence type="predicted"/>
<accession>A0AAW0JEA0</accession>
<dbReference type="AlphaFoldDB" id="A0AAW0JEA0"/>
<dbReference type="EMBL" id="PKMF04000588">
    <property type="protein sequence ID" value="KAK7824993.1"/>
    <property type="molecule type" value="Genomic_DNA"/>
</dbReference>
<comment type="caution">
    <text evidence="1">The sequence shown here is derived from an EMBL/GenBank/DDBJ whole genome shotgun (WGS) entry which is preliminary data.</text>
</comment>
<dbReference type="Proteomes" id="UP000237347">
    <property type="component" value="Unassembled WGS sequence"/>
</dbReference>
<evidence type="ECO:0000313" key="1">
    <source>
        <dbReference type="EMBL" id="KAK7824993.1"/>
    </source>
</evidence>